<comment type="caution">
    <text evidence="1">The sequence shown here is derived from an EMBL/GenBank/DDBJ whole genome shotgun (WGS) entry which is preliminary data.</text>
</comment>
<dbReference type="Pfam" id="PF12686">
    <property type="entry name" value="DUF3800"/>
    <property type="match status" value="1"/>
</dbReference>
<dbReference type="RefSeq" id="WP_353544204.1">
    <property type="nucleotide sequence ID" value="NZ_BAABRN010000098.1"/>
</dbReference>
<dbReference type="Proteomes" id="UP001458946">
    <property type="component" value="Unassembled WGS sequence"/>
</dbReference>
<reference evidence="1 2" key="1">
    <citation type="submission" date="2024-02" db="EMBL/GenBank/DDBJ databases">
        <title>Deinococcus xinjiangensis NBRC 107630.</title>
        <authorList>
            <person name="Ichikawa N."/>
            <person name="Katano-Makiyama Y."/>
            <person name="Hidaka K."/>
        </authorList>
    </citation>
    <scope>NUCLEOTIDE SEQUENCE [LARGE SCALE GENOMIC DNA]</scope>
    <source>
        <strain evidence="1 2">NBRC 107630</strain>
    </source>
</reference>
<protein>
    <recommendedName>
        <fullName evidence="3">DUF3800 domain-containing protein</fullName>
    </recommendedName>
</protein>
<proteinExistence type="predicted"/>
<evidence type="ECO:0008006" key="3">
    <source>
        <dbReference type="Google" id="ProtNLM"/>
    </source>
</evidence>
<dbReference type="EMBL" id="BAABRN010000098">
    <property type="protein sequence ID" value="GAA5504237.1"/>
    <property type="molecule type" value="Genomic_DNA"/>
</dbReference>
<name>A0ABP9VGA1_9DEIO</name>
<gene>
    <name evidence="1" type="ORF">Dxin01_04006</name>
</gene>
<keyword evidence="2" id="KW-1185">Reference proteome</keyword>
<evidence type="ECO:0000313" key="2">
    <source>
        <dbReference type="Proteomes" id="UP001458946"/>
    </source>
</evidence>
<evidence type="ECO:0000313" key="1">
    <source>
        <dbReference type="EMBL" id="GAA5504237.1"/>
    </source>
</evidence>
<organism evidence="1 2">
    <name type="scientific">Deinococcus xinjiangensis</name>
    <dbReference type="NCBI Taxonomy" id="457454"/>
    <lineage>
        <taxon>Bacteria</taxon>
        <taxon>Thermotogati</taxon>
        <taxon>Deinococcota</taxon>
        <taxon>Deinococci</taxon>
        <taxon>Deinococcales</taxon>
        <taxon>Deinococcaceae</taxon>
        <taxon>Deinococcus</taxon>
    </lineage>
</organism>
<accession>A0ABP9VGA1</accession>
<sequence length="351" mass="41478">MKKVHIYIDESEINGTIVLGAIIVPEKHIYTLDRRLTDLRRQMLREMQRHNYPILNPALAHEDKYSRQKTERIRLAAGGLPEIHAAELWSSDIVFWKERDGTPVLMERHRRWLNKALALVEEFGIQYHRNVLRPEIQTALESAENDIYDTIKPYLTKDIQKDKVSKLQKDPYIRLLFGLIQGLDRVAEENKFTYKVICDSGKKNEIFKTFETFTLLKQYGSWRRLDNIDFQDSHSNTLIQLCDVVTYFDTKADYLKDGHRDKGPANVLRNKYFRRAWRRTPRPEGPTTEDGFFLFPSLAYAELMAMFTEMALLHSGGQQKTLPERRRRLQEIMKQFPDVFQGNYQIRIKRP</sequence>
<dbReference type="InterPro" id="IPR024524">
    <property type="entry name" value="DUF3800"/>
</dbReference>